<sequence>MLMDSGKRDATHGNYASCPHGKCDIAMIGSTVPGAGASAAPIPREQLPQNAAPASPPMDAIALCGHASYGSMVINCRGREGRTQLHEAAEAGDTARVMELLQRGADVFMRDENGATARWLADQNQRSDVVAAIDVWKGRLLDRFVEVAGRGDAVAVQHFCDNTSITYSERVQVLNAAVQGKCAPAVECLLETYGYAERDIDSLVQAGVGDNSVEQLLLSKMLFARVNHWEPREIHAFLERHPSLDVNHIWNGSSALHQVVQYGQFPQDFGKIRALLNSGAMPNVVNDAGYTVGALANFKGLNKGLNNVAALFKQ</sequence>
<dbReference type="PROSITE" id="PS50088">
    <property type="entry name" value="ANK_REPEAT"/>
    <property type="match status" value="2"/>
</dbReference>
<dbReference type="PROSITE" id="PS50297">
    <property type="entry name" value="ANK_REP_REGION"/>
    <property type="match status" value="1"/>
</dbReference>
<dbReference type="Gene3D" id="1.25.40.20">
    <property type="entry name" value="Ankyrin repeat-containing domain"/>
    <property type="match status" value="2"/>
</dbReference>
<evidence type="ECO:0000313" key="5">
    <source>
        <dbReference type="Proteomes" id="UP001226084"/>
    </source>
</evidence>
<dbReference type="PANTHER" id="PTHR24166">
    <property type="entry name" value="ROLLING PEBBLES, ISOFORM B"/>
    <property type="match status" value="1"/>
</dbReference>
<evidence type="ECO:0000256" key="3">
    <source>
        <dbReference type="PROSITE-ProRule" id="PRU00023"/>
    </source>
</evidence>
<feature type="repeat" description="ANK" evidence="3">
    <location>
        <begin position="80"/>
        <end position="112"/>
    </location>
</feature>
<dbReference type="RefSeq" id="WP_307105844.1">
    <property type="nucleotide sequence ID" value="NZ_JAUTAS010000001.1"/>
</dbReference>
<dbReference type="EMBL" id="JAUTAS010000001">
    <property type="protein sequence ID" value="MDQ1107156.1"/>
    <property type="molecule type" value="Genomic_DNA"/>
</dbReference>
<reference evidence="4" key="1">
    <citation type="submission" date="2023-07" db="EMBL/GenBank/DDBJ databases">
        <title>Functional and genomic diversity of the sorghum phyllosphere microbiome.</title>
        <authorList>
            <person name="Shade A."/>
        </authorList>
    </citation>
    <scope>NUCLEOTIDE SEQUENCE</scope>
    <source>
        <strain evidence="4">SORGH_AS_0457</strain>
    </source>
</reference>
<name>A0AAP5AF95_9GAMM</name>
<gene>
    <name evidence="4" type="ORF">QE424_000315</name>
</gene>
<keyword evidence="1" id="KW-0677">Repeat</keyword>
<dbReference type="PANTHER" id="PTHR24166:SF48">
    <property type="entry name" value="PROTEIN VAPYRIN"/>
    <property type="match status" value="1"/>
</dbReference>
<evidence type="ECO:0008006" key="6">
    <source>
        <dbReference type="Google" id="ProtNLM"/>
    </source>
</evidence>
<organism evidence="4 5">
    <name type="scientific">Stenotrophomonas rhizophila</name>
    <dbReference type="NCBI Taxonomy" id="216778"/>
    <lineage>
        <taxon>Bacteria</taxon>
        <taxon>Pseudomonadati</taxon>
        <taxon>Pseudomonadota</taxon>
        <taxon>Gammaproteobacteria</taxon>
        <taxon>Lysobacterales</taxon>
        <taxon>Lysobacteraceae</taxon>
        <taxon>Stenotrophomonas</taxon>
    </lineage>
</organism>
<dbReference type="Pfam" id="PF00023">
    <property type="entry name" value="Ank"/>
    <property type="match status" value="1"/>
</dbReference>
<dbReference type="InterPro" id="IPR002110">
    <property type="entry name" value="Ankyrin_rpt"/>
</dbReference>
<dbReference type="Proteomes" id="UP001226084">
    <property type="component" value="Unassembled WGS sequence"/>
</dbReference>
<keyword evidence="2 3" id="KW-0040">ANK repeat</keyword>
<dbReference type="SUPFAM" id="SSF48403">
    <property type="entry name" value="Ankyrin repeat"/>
    <property type="match status" value="1"/>
</dbReference>
<feature type="repeat" description="ANK" evidence="3">
    <location>
        <begin position="251"/>
        <end position="287"/>
    </location>
</feature>
<comment type="caution">
    <text evidence="4">The sequence shown here is derived from an EMBL/GenBank/DDBJ whole genome shotgun (WGS) entry which is preliminary data.</text>
</comment>
<protein>
    <recommendedName>
        <fullName evidence="6">Ankyrin repeat protein</fullName>
    </recommendedName>
</protein>
<proteinExistence type="predicted"/>
<evidence type="ECO:0000313" key="4">
    <source>
        <dbReference type="EMBL" id="MDQ1107156.1"/>
    </source>
</evidence>
<evidence type="ECO:0000256" key="1">
    <source>
        <dbReference type="ARBA" id="ARBA00022737"/>
    </source>
</evidence>
<accession>A0AAP5AF95</accession>
<dbReference type="SMART" id="SM00248">
    <property type="entry name" value="ANK"/>
    <property type="match status" value="2"/>
</dbReference>
<dbReference type="AlphaFoldDB" id="A0AAP5AF95"/>
<evidence type="ECO:0000256" key="2">
    <source>
        <dbReference type="ARBA" id="ARBA00023043"/>
    </source>
</evidence>
<dbReference type="InterPro" id="IPR050889">
    <property type="entry name" value="Dendritic_Spine_Reg/Scaffold"/>
</dbReference>
<dbReference type="InterPro" id="IPR036770">
    <property type="entry name" value="Ankyrin_rpt-contain_sf"/>
</dbReference>